<reference evidence="1 2" key="1">
    <citation type="journal article" date="2019" name="Sci. Rep.">
        <title>Orb-weaving spider Araneus ventricosus genome elucidates the spidroin gene catalogue.</title>
        <authorList>
            <person name="Kono N."/>
            <person name="Nakamura H."/>
            <person name="Ohtoshi R."/>
            <person name="Moran D.A.P."/>
            <person name="Shinohara A."/>
            <person name="Yoshida Y."/>
            <person name="Fujiwara M."/>
            <person name="Mori M."/>
            <person name="Tomita M."/>
            <person name="Arakawa K."/>
        </authorList>
    </citation>
    <scope>NUCLEOTIDE SEQUENCE [LARGE SCALE GENOMIC DNA]</scope>
</reference>
<feature type="non-terminal residue" evidence="1">
    <location>
        <position position="1"/>
    </location>
</feature>
<gene>
    <name evidence="1" type="ORF">AVEN_139213_1</name>
</gene>
<sequence>PHSAPHDYPQIGDNRWALSLSCKADVEEVATGAVQFSPG</sequence>
<dbReference type="AlphaFoldDB" id="A0A4Y2Q4G4"/>
<accession>A0A4Y2Q4G4</accession>
<dbReference type="Proteomes" id="UP000499080">
    <property type="component" value="Unassembled WGS sequence"/>
</dbReference>
<protein>
    <submittedName>
        <fullName evidence="1">Uncharacterized protein</fullName>
    </submittedName>
</protein>
<evidence type="ECO:0000313" key="2">
    <source>
        <dbReference type="Proteomes" id="UP000499080"/>
    </source>
</evidence>
<comment type="caution">
    <text evidence="1">The sequence shown here is derived from an EMBL/GenBank/DDBJ whole genome shotgun (WGS) entry which is preliminary data.</text>
</comment>
<dbReference type="EMBL" id="BGPR01218859">
    <property type="protein sequence ID" value="GBN58112.1"/>
    <property type="molecule type" value="Genomic_DNA"/>
</dbReference>
<proteinExistence type="predicted"/>
<keyword evidence="2" id="KW-1185">Reference proteome</keyword>
<name>A0A4Y2Q4G4_ARAVE</name>
<organism evidence="1 2">
    <name type="scientific">Araneus ventricosus</name>
    <name type="common">Orbweaver spider</name>
    <name type="synonym">Epeira ventricosa</name>
    <dbReference type="NCBI Taxonomy" id="182803"/>
    <lineage>
        <taxon>Eukaryota</taxon>
        <taxon>Metazoa</taxon>
        <taxon>Ecdysozoa</taxon>
        <taxon>Arthropoda</taxon>
        <taxon>Chelicerata</taxon>
        <taxon>Arachnida</taxon>
        <taxon>Araneae</taxon>
        <taxon>Araneomorphae</taxon>
        <taxon>Entelegynae</taxon>
        <taxon>Araneoidea</taxon>
        <taxon>Araneidae</taxon>
        <taxon>Araneus</taxon>
    </lineage>
</organism>
<evidence type="ECO:0000313" key="1">
    <source>
        <dbReference type="EMBL" id="GBN58112.1"/>
    </source>
</evidence>